<dbReference type="OrthoDB" id="190201at2759"/>
<proteinExistence type="predicted"/>
<dbReference type="InterPro" id="IPR029058">
    <property type="entry name" value="AB_hydrolase_fold"/>
</dbReference>
<gene>
    <name evidence="2" type="ORF">MYCFIDRAFT_208839</name>
</gene>
<dbReference type="Proteomes" id="UP000016932">
    <property type="component" value="Unassembled WGS sequence"/>
</dbReference>
<name>M2YP99_PSEFD</name>
<sequence length="569" mass="62249">MTLYPWSMRSACNENTPLLRRTIRALEPGYTTNMRLAAACSALLACTASTAFAAEQHCKEVEVLVTVGANVPALPERFDLPSLSNYLHLWLGFLFNLPAQGKYTIRATHCASTVRDPENNGRLQLLVHGICGSRHFFSGLDSPSLGIEAFGGKNYSYVDYALSKGYDTLAVDRLGNGRSDKPNPFLVVHLPAQIEAMNSLIEKIRAGALGKVPKEVIWYGHSWGSILGQGLATKYPRAVERLVLNGWTAFVHKAAITTALRLQFWPARLADARKRFTKLGWGYLQPSSEKGMTQMNFWGAGTDFEGAHYDTAITKQMWTQVGTVAFGELLTSSLLNGVPAASFRGKVLLVTGQHDDFFCATSYRAGHVDCGSGDKNGLGGSWSYMQNDNSILARTGKKAFPHAARFDYFVPPNTGHCLHQHYSQKLSADTTEAWLRETLPKSARVSRSGADVVAVVVDTSNNGTIQLQVGLQTSESRFWAEGQYCSAVKPVRVSTTVDFLDTIADFRNKPTPPPEEDAVDANRKAAVEYVWHNCDKFSLGFFVTGKASFSNRTTAAAGTPHNTEAAITL</sequence>
<dbReference type="GeneID" id="19336723"/>
<dbReference type="RefSeq" id="XP_007930263.1">
    <property type="nucleotide sequence ID" value="XM_007932072.1"/>
</dbReference>
<feature type="domain" description="AB hydrolase-1" evidence="1">
    <location>
        <begin position="125"/>
        <end position="421"/>
    </location>
</feature>
<protein>
    <recommendedName>
        <fullName evidence="1">AB hydrolase-1 domain-containing protein</fullName>
    </recommendedName>
</protein>
<evidence type="ECO:0000313" key="2">
    <source>
        <dbReference type="EMBL" id="EME79585.1"/>
    </source>
</evidence>
<evidence type="ECO:0000313" key="3">
    <source>
        <dbReference type="Proteomes" id="UP000016932"/>
    </source>
</evidence>
<reference evidence="2 3" key="1">
    <citation type="journal article" date="2012" name="PLoS Pathog.">
        <title>Diverse lifestyles and strategies of plant pathogenesis encoded in the genomes of eighteen Dothideomycetes fungi.</title>
        <authorList>
            <person name="Ohm R.A."/>
            <person name="Feau N."/>
            <person name="Henrissat B."/>
            <person name="Schoch C.L."/>
            <person name="Horwitz B.A."/>
            <person name="Barry K.W."/>
            <person name="Condon B.J."/>
            <person name="Copeland A.C."/>
            <person name="Dhillon B."/>
            <person name="Glaser F."/>
            <person name="Hesse C.N."/>
            <person name="Kosti I."/>
            <person name="LaButti K."/>
            <person name="Lindquist E.A."/>
            <person name="Lucas S."/>
            <person name="Salamov A.A."/>
            <person name="Bradshaw R.E."/>
            <person name="Ciuffetti L."/>
            <person name="Hamelin R.C."/>
            <person name="Kema G.H.J."/>
            <person name="Lawrence C."/>
            <person name="Scott J.A."/>
            <person name="Spatafora J.W."/>
            <person name="Turgeon B.G."/>
            <person name="de Wit P.J.G.M."/>
            <person name="Zhong S."/>
            <person name="Goodwin S.B."/>
            <person name="Grigoriev I.V."/>
        </authorList>
    </citation>
    <scope>NUCLEOTIDE SEQUENCE [LARGE SCALE GENOMIC DNA]</scope>
    <source>
        <strain evidence="2 3">CIRAD86</strain>
    </source>
</reference>
<dbReference type="eggNOG" id="ENOG502SI94">
    <property type="taxonomic scope" value="Eukaryota"/>
</dbReference>
<dbReference type="InterPro" id="IPR000073">
    <property type="entry name" value="AB_hydrolase_1"/>
</dbReference>
<dbReference type="PANTHER" id="PTHR43689:SF8">
    <property type="entry name" value="ALPHA_BETA-HYDROLASES SUPERFAMILY PROTEIN"/>
    <property type="match status" value="1"/>
</dbReference>
<organism evidence="2 3">
    <name type="scientific">Pseudocercospora fijiensis (strain CIRAD86)</name>
    <name type="common">Black leaf streak disease fungus</name>
    <name type="synonym">Mycosphaerella fijiensis</name>
    <dbReference type="NCBI Taxonomy" id="383855"/>
    <lineage>
        <taxon>Eukaryota</taxon>
        <taxon>Fungi</taxon>
        <taxon>Dikarya</taxon>
        <taxon>Ascomycota</taxon>
        <taxon>Pezizomycotina</taxon>
        <taxon>Dothideomycetes</taxon>
        <taxon>Dothideomycetidae</taxon>
        <taxon>Mycosphaerellales</taxon>
        <taxon>Mycosphaerellaceae</taxon>
        <taxon>Pseudocercospora</taxon>
    </lineage>
</organism>
<dbReference type="Pfam" id="PF12697">
    <property type="entry name" value="Abhydrolase_6"/>
    <property type="match status" value="1"/>
</dbReference>
<dbReference type="PANTHER" id="PTHR43689">
    <property type="entry name" value="HYDROLASE"/>
    <property type="match status" value="1"/>
</dbReference>
<dbReference type="VEuPathDB" id="FungiDB:MYCFIDRAFT_208839"/>
<dbReference type="SUPFAM" id="SSF53474">
    <property type="entry name" value="alpha/beta-Hydrolases"/>
    <property type="match status" value="1"/>
</dbReference>
<accession>M2YP99</accession>
<keyword evidence="3" id="KW-1185">Reference proteome</keyword>
<evidence type="ECO:0000259" key="1">
    <source>
        <dbReference type="Pfam" id="PF12697"/>
    </source>
</evidence>
<dbReference type="EMBL" id="KB446562">
    <property type="protein sequence ID" value="EME79585.1"/>
    <property type="molecule type" value="Genomic_DNA"/>
</dbReference>
<dbReference type="HOGENOM" id="CLU_034763_0_0_1"/>
<dbReference type="AlphaFoldDB" id="M2YP99"/>
<dbReference type="Gene3D" id="3.40.50.1820">
    <property type="entry name" value="alpha/beta hydrolase"/>
    <property type="match status" value="1"/>
</dbReference>
<dbReference type="KEGG" id="pfj:MYCFIDRAFT_208839"/>